<protein>
    <submittedName>
        <fullName evidence="3">DUF302 domain-containing protein</fullName>
    </submittedName>
</protein>
<feature type="domain" description="DUF302" evidence="1">
    <location>
        <begin position="71"/>
        <end position="128"/>
    </location>
</feature>
<dbReference type="Proteomes" id="UP000057134">
    <property type="component" value="Chromosome"/>
</dbReference>
<name>A0A0N9Y477_MYCFO</name>
<dbReference type="Gene3D" id="3.30.310.70">
    <property type="entry name" value="TT1751-like domain"/>
    <property type="match status" value="1"/>
</dbReference>
<dbReference type="KEGG" id="mft:XA26_04210"/>
<dbReference type="CDD" id="cd14797">
    <property type="entry name" value="DUF302"/>
    <property type="match status" value="1"/>
</dbReference>
<dbReference type="EMBL" id="JAWLVV010000009">
    <property type="protein sequence ID" value="MDV7291102.1"/>
    <property type="molecule type" value="Genomic_DNA"/>
</dbReference>
<evidence type="ECO:0000313" key="3">
    <source>
        <dbReference type="EMBL" id="MDV7291102.1"/>
    </source>
</evidence>
<dbReference type="PATRIC" id="fig|1766.6.peg.417"/>
<evidence type="ECO:0000313" key="4">
    <source>
        <dbReference type="Proteomes" id="UP000057134"/>
    </source>
</evidence>
<dbReference type="EMBL" id="CP011269">
    <property type="protein sequence ID" value="ALI24285.1"/>
    <property type="molecule type" value="Genomic_DNA"/>
</dbReference>
<reference evidence="2 4" key="1">
    <citation type="journal article" date="2015" name="MBio">
        <title>Enzymatic Degradation of Phenazines Can Generate Energy and Protect Sensitive Organisms from Toxicity.</title>
        <authorList>
            <person name="Costa K.C."/>
            <person name="Bergkessel M."/>
            <person name="Saunders S."/>
            <person name="Korlach J."/>
            <person name="Newman D.K."/>
        </authorList>
    </citation>
    <scope>NUCLEOTIDE SEQUENCE [LARGE SCALE GENOMIC DNA]</scope>
    <source>
        <strain evidence="2 4">CT6</strain>
    </source>
</reference>
<sequence length="168" mass="17966">MTEPTITEHLVRRVQVPLPGPYGDVRERYEHLVPVVDAAAFAAAKDWAATLEVAKSLAPHGFMRYFSTDVTAAMTGSTTVRPTALYLMGNHTIAERMYRHDPAVMLHAPLRVVICQSVAGGTTMVLDRPSQLFASYGNPAIAEVGVHLDGLVAALVSALGGDPSALRS</sequence>
<dbReference type="RefSeq" id="WP_003882642.1">
    <property type="nucleotide sequence ID" value="NZ_CP011269.1"/>
</dbReference>
<dbReference type="AlphaFoldDB" id="A0A0N9Y477"/>
<reference evidence="3" key="2">
    <citation type="submission" date="2023-10" db="EMBL/GenBank/DDBJ databases">
        <title>Mycolicibacterium fortuitum clinical isolates causing pulmonary infections in humans.</title>
        <authorList>
            <person name="Mejia-Ponce P.M."/>
            <person name="Zenteno-Cuevas R."/>
            <person name="Licona-Cassani C."/>
        </authorList>
    </citation>
    <scope>NUCLEOTIDE SEQUENCE</scope>
    <source>
        <strain evidence="3">M8</strain>
    </source>
</reference>
<evidence type="ECO:0000313" key="2">
    <source>
        <dbReference type="EMBL" id="ALI24285.1"/>
    </source>
</evidence>
<keyword evidence="4" id="KW-1185">Reference proteome</keyword>
<dbReference type="GeneID" id="93410932"/>
<dbReference type="Proteomes" id="UP001186041">
    <property type="component" value="Unassembled WGS sequence"/>
</dbReference>
<gene>
    <name evidence="3" type="ORF">R4485_13080</name>
    <name evidence="2" type="ORF">XA26_04210</name>
</gene>
<evidence type="ECO:0000259" key="1">
    <source>
        <dbReference type="Pfam" id="PF03625"/>
    </source>
</evidence>
<accession>A0A0N9Y477</accession>
<organism evidence="2 4">
    <name type="scientific">Mycolicibacterium fortuitum</name>
    <name type="common">Mycobacterium fortuitum</name>
    <dbReference type="NCBI Taxonomy" id="1766"/>
    <lineage>
        <taxon>Bacteria</taxon>
        <taxon>Bacillati</taxon>
        <taxon>Actinomycetota</taxon>
        <taxon>Actinomycetes</taxon>
        <taxon>Mycobacteriales</taxon>
        <taxon>Mycobacteriaceae</taxon>
        <taxon>Mycolicibacterium</taxon>
    </lineage>
</organism>
<dbReference type="InterPro" id="IPR035923">
    <property type="entry name" value="TT1751-like_sf"/>
</dbReference>
<dbReference type="SUPFAM" id="SSF103247">
    <property type="entry name" value="TT1751-like"/>
    <property type="match status" value="1"/>
</dbReference>
<proteinExistence type="predicted"/>
<dbReference type="Pfam" id="PF03625">
    <property type="entry name" value="DUF302"/>
    <property type="match status" value="1"/>
</dbReference>
<dbReference type="InterPro" id="IPR005180">
    <property type="entry name" value="DUF302"/>
</dbReference>